<comment type="caution">
    <text evidence="2">The sequence shown here is derived from an EMBL/GenBank/DDBJ whole genome shotgun (WGS) entry which is preliminary data.</text>
</comment>
<keyword evidence="2" id="KW-0808">Transferase</keyword>
<reference evidence="2 3" key="1">
    <citation type="submission" date="2019-03" db="EMBL/GenBank/DDBJ databases">
        <title>Sapientia aquatica gen. nov., sp. nov., isolated from a crater lake.</title>
        <authorList>
            <person name="Felfoldi T."/>
            <person name="Szabo A."/>
            <person name="Toth E."/>
            <person name="Schumann P."/>
            <person name="Keki Z."/>
            <person name="Marialigeti K."/>
            <person name="Mathe I."/>
        </authorList>
    </citation>
    <scope>NUCLEOTIDE SEQUENCE [LARGE SCALE GENOMIC DNA]</scope>
    <source>
        <strain evidence="2 3">SA-152</strain>
    </source>
</reference>
<evidence type="ECO:0000259" key="1">
    <source>
        <dbReference type="Pfam" id="PF00534"/>
    </source>
</evidence>
<gene>
    <name evidence="2" type="ORF">E2I14_16920</name>
</gene>
<name>A0A4R5VTV7_9BURK</name>
<feature type="domain" description="Glycosyl transferase family 1" evidence="1">
    <location>
        <begin position="204"/>
        <end position="326"/>
    </location>
</feature>
<accession>A0A4R5VTV7</accession>
<organism evidence="2 3">
    <name type="scientific">Sapientia aquatica</name>
    <dbReference type="NCBI Taxonomy" id="1549640"/>
    <lineage>
        <taxon>Bacteria</taxon>
        <taxon>Pseudomonadati</taxon>
        <taxon>Pseudomonadota</taxon>
        <taxon>Betaproteobacteria</taxon>
        <taxon>Burkholderiales</taxon>
        <taxon>Oxalobacteraceae</taxon>
        <taxon>Sapientia</taxon>
    </lineage>
</organism>
<dbReference type="AlphaFoldDB" id="A0A4R5VTV7"/>
<dbReference type="GO" id="GO:0016757">
    <property type="term" value="F:glycosyltransferase activity"/>
    <property type="evidence" value="ECO:0007669"/>
    <property type="project" value="InterPro"/>
</dbReference>
<proteinExistence type="predicted"/>
<keyword evidence="3" id="KW-1185">Reference proteome</keyword>
<sequence length="387" mass="44725">MTEILIDVTRLLDRRWSDNVPTGIDRVGLEYVRHYAHRASALVRYSGRNLLVTPNHSRVLFKEILNPTRHFKRRVSWILLYAGCQIQHEFGRKNAILFNTGHSGLENPTYLSKLMRQQLKPIFFVHDLIPLHYPEYCRAGEDQHHSKRIHAALNQAHAIVTNSQVTMQHLSQYAQQYQLPLPRVIMAPIAPAKLPGPMKERPIEQNYFVMLGTIESRKNHLLILQIWQRLNRLMGNDAPKLVLIGKRGWECEQVLDLLDRCEQLRQHVIELAKCCDQEVANYLHHAQALLFPSFAEGYGMPLIEAMSLKVPVIASDLPVFREVAKDLPCYLDPIDASGWLKTIIEFNQANSTTRTEQLDKLEKFKLPTWQEHFALVDQMLIGLGNER</sequence>
<dbReference type="PANTHER" id="PTHR46401:SF9">
    <property type="entry name" value="MANNOSYLTRANSFERASE A"/>
    <property type="match status" value="1"/>
</dbReference>
<dbReference type="Proteomes" id="UP000294829">
    <property type="component" value="Unassembled WGS sequence"/>
</dbReference>
<evidence type="ECO:0000313" key="2">
    <source>
        <dbReference type="EMBL" id="TDK61990.1"/>
    </source>
</evidence>
<protein>
    <submittedName>
        <fullName evidence="2">Glycosyltransferase family 1 protein</fullName>
    </submittedName>
</protein>
<dbReference type="OrthoDB" id="433681at2"/>
<dbReference type="EMBL" id="SMYL01000012">
    <property type="protein sequence ID" value="TDK61990.1"/>
    <property type="molecule type" value="Genomic_DNA"/>
</dbReference>
<dbReference type="CDD" id="cd03809">
    <property type="entry name" value="GT4_MtfB-like"/>
    <property type="match status" value="1"/>
</dbReference>
<dbReference type="Gene3D" id="3.40.50.2000">
    <property type="entry name" value="Glycogen Phosphorylase B"/>
    <property type="match status" value="1"/>
</dbReference>
<dbReference type="PANTHER" id="PTHR46401">
    <property type="entry name" value="GLYCOSYLTRANSFERASE WBBK-RELATED"/>
    <property type="match status" value="1"/>
</dbReference>
<dbReference type="SUPFAM" id="SSF53756">
    <property type="entry name" value="UDP-Glycosyltransferase/glycogen phosphorylase"/>
    <property type="match status" value="1"/>
</dbReference>
<evidence type="ECO:0000313" key="3">
    <source>
        <dbReference type="Proteomes" id="UP000294829"/>
    </source>
</evidence>
<dbReference type="Pfam" id="PF00534">
    <property type="entry name" value="Glycos_transf_1"/>
    <property type="match status" value="1"/>
</dbReference>
<dbReference type="InterPro" id="IPR001296">
    <property type="entry name" value="Glyco_trans_1"/>
</dbReference>